<reference evidence="2 4" key="1">
    <citation type="submission" date="2014-07" db="EMBL/GenBank/DDBJ databases">
        <title>Draft genome sequence of Nonlabens ulvanivorans, an ulvan degrading bacterium.</title>
        <authorList>
            <person name="Kopel M."/>
            <person name="Helbert W."/>
            <person name="Henrissat B."/>
            <person name="Doniger T."/>
            <person name="Banin E."/>
        </authorList>
    </citation>
    <scope>NUCLEOTIDE SEQUENCE [LARGE SCALE GENOMIC DNA]</scope>
    <source>
        <strain evidence="2 4">PLR</strain>
    </source>
</reference>
<keyword evidence="1" id="KW-0472">Membrane</keyword>
<feature type="transmembrane region" description="Helical" evidence="1">
    <location>
        <begin position="53"/>
        <end position="72"/>
    </location>
</feature>
<evidence type="ECO:0000313" key="2">
    <source>
        <dbReference type="EMBL" id="KEZ93478.1"/>
    </source>
</evidence>
<dbReference type="Proteomes" id="UP000028531">
    <property type="component" value="Unassembled WGS sequence"/>
</dbReference>
<keyword evidence="5" id="KW-1185">Reference proteome</keyword>
<dbReference type="EMBL" id="JPJI01000026">
    <property type="protein sequence ID" value="KEZ93478.1"/>
    <property type="molecule type" value="Genomic_DNA"/>
</dbReference>
<evidence type="ECO:0000256" key="1">
    <source>
        <dbReference type="SAM" id="Phobius"/>
    </source>
</evidence>
<feature type="transmembrane region" description="Helical" evidence="1">
    <location>
        <begin position="139"/>
        <end position="158"/>
    </location>
</feature>
<sequence length="217" mass="25208">MTSQNINEFIIKKAERQAILRHRKVELEQLDFDLIGSKFTRGLRTTYYFIKRILLLLLGIVLLVTGLTFFMAPDIIFDSPETKALIIDEVSKDEIKDFKTKVVQASLETNLTERKNLFDLTIDTFVNARKKMIEEEVTFAIQFLAVLIILLAISFFYISRLSRKLQKRNQLISKADTLTQNILRDYQLTIDEEEKELDLMKGMLTQNSPNSDPNKPI</sequence>
<accession>A0A084JWZ4</accession>
<dbReference type="OrthoDB" id="9897018at2"/>
<organism evidence="2 4">
    <name type="scientific">Nonlabens ulvanivorans</name>
    <name type="common">Persicivirga ulvanivorans</name>
    <dbReference type="NCBI Taxonomy" id="906888"/>
    <lineage>
        <taxon>Bacteria</taxon>
        <taxon>Pseudomonadati</taxon>
        <taxon>Bacteroidota</taxon>
        <taxon>Flavobacteriia</taxon>
        <taxon>Flavobacteriales</taxon>
        <taxon>Flavobacteriaceae</taxon>
        <taxon>Nonlabens</taxon>
    </lineage>
</organism>
<name>A0A084JWZ4_NONUL</name>
<dbReference type="RefSeq" id="WP_036580816.1">
    <property type="nucleotide sequence ID" value="NZ_JPJI01000026.1"/>
</dbReference>
<comment type="caution">
    <text evidence="2">The sequence shown here is derived from an EMBL/GenBank/DDBJ whole genome shotgun (WGS) entry which is preliminary data.</text>
</comment>
<reference evidence="3 5" key="2">
    <citation type="submission" date="2018-03" db="EMBL/GenBank/DDBJ databases">
        <title>Genomic Encyclopedia of Archaeal and Bacterial Type Strains, Phase II (KMG-II): from individual species to whole genera.</title>
        <authorList>
            <person name="Goeker M."/>
        </authorList>
    </citation>
    <scope>NUCLEOTIDE SEQUENCE [LARGE SCALE GENOMIC DNA]</scope>
    <source>
        <strain evidence="3 5">DSM 22727</strain>
    </source>
</reference>
<gene>
    <name evidence="2" type="ORF">IL45_04480</name>
    <name evidence="3" type="ORF">LY02_01098</name>
</gene>
<evidence type="ECO:0000313" key="4">
    <source>
        <dbReference type="Proteomes" id="UP000028531"/>
    </source>
</evidence>
<evidence type="ECO:0000313" key="5">
    <source>
        <dbReference type="Proteomes" id="UP000239997"/>
    </source>
</evidence>
<evidence type="ECO:0000313" key="3">
    <source>
        <dbReference type="EMBL" id="PRX14069.1"/>
    </source>
</evidence>
<protein>
    <submittedName>
        <fullName evidence="2">Uncharacterized protein</fullName>
    </submittedName>
</protein>
<dbReference type="EMBL" id="PVNA01000002">
    <property type="protein sequence ID" value="PRX14069.1"/>
    <property type="molecule type" value="Genomic_DNA"/>
</dbReference>
<keyword evidence="1" id="KW-0812">Transmembrane</keyword>
<proteinExistence type="predicted"/>
<dbReference type="Proteomes" id="UP000239997">
    <property type="component" value="Unassembled WGS sequence"/>
</dbReference>
<dbReference type="AlphaFoldDB" id="A0A084JWZ4"/>
<keyword evidence="1" id="KW-1133">Transmembrane helix</keyword>